<reference evidence="7" key="1">
    <citation type="submission" date="2016-06" db="EMBL/GenBank/DDBJ databases">
        <title>First high quality genome sequence of Plasmodium coatneyi using continuous long reads from single molecule, real-time sequencing.</title>
        <authorList>
            <person name="Chien J.-T."/>
            <person name="Pakala S.B."/>
            <person name="Geraldo J.A."/>
            <person name="Lapp S.A."/>
            <person name="Barnwell J.W."/>
            <person name="Kissinger J.C."/>
            <person name="Galinski M.R."/>
            <person name="Humphrey J.C."/>
        </authorList>
    </citation>
    <scope>NUCLEOTIDE SEQUENCE [LARGE SCALE GENOMIC DNA]</scope>
    <source>
        <strain evidence="7">Hackeri</strain>
    </source>
</reference>
<evidence type="ECO:0000259" key="3">
    <source>
        <dbReference type="Pfam" id="PF12878"/>
    </source>
</evidence>
<dbReference type="InterPro" id="IPR024285">
    <property type="entry name" value="SICA_extracell_b"/>
</dbReference>
<feature type="compositionally biased region" description="Basic and acidic residues" evidence="1">
    <location>
        <begin position="196"/>
        <end position="208"/>
    </location>
</feature>
<keyword evidence="2" id="KW-0472">Membrane</keyword>
<feature type="compositionally biased region" description="Basic and acidic residues" evidence="1">
    <location>
        <begin position="1151"/>
        <end position="1163"/>
    </location>
</feature>
<evidence type="ECO:0000256" key="1">
    <source>
        <dbReference type="SAM" id="MobiDB-lite"/>
    </source>
</evidence>
<feature type="compositionally biased region" description="Acidic residues" evidence="1">
    <location>
        <begin position="185"/>
        <end position="195"/>
    </location>
</feature>
<dbReference type="EMBL" id="CP016248">
    <property type="protein sequence ID" value="ANQ08768.1"/>
    <property type="molecule type" value="Genomic_DNA"/>
</dbReference>
<keyword evidence="7" id="KW-1185">Reference proteome</keyword>
<feature type="domain" description="Schizont-infected cell agglutination extracellular beta" evidence="3">
    <location>
        <begin position="273"/>
        <end position="445"/>
    </location>
</feature>
<accession>A0A1B1E163</accession>
<name>A0A1B1E163_9APIC</name>
<feature type="region of interest" description="Disordered" evidence="1">
    <location>
        <begin position="890"/>
        <end position="953"/>
    </location>
</feature>
<sequence length="1256" mass="141125">MEEIFNNLILTLKNEQPDIKVHCEKGMNSNYENIEPWNNEEKELCRNMMSVMLYTNGLTQNLTVRNKVDGEDIVDTYLRCVVGNAVLVELYGSNCRFEKVLPHVSGMVGGMVDAHLRDKTDEKCSAFNREDARIGGKLISQTIKEWIDEGGWKSDKNVRNYTAIEKQGENCNGQETSGKGRKETEGEDENEEGKDIEEKVSGLKDIMDAGKTVSQEGADEVVKKMDPNDSEDEMRRKLESEIQSRVKEEKAEAQKAALSSNPKQVGDDCKEENLCKRANCVTTQWFKIRKDASIGNQNWCNFWDYDVNNRLKQLSSDMTNGNGSDDNLCKKVNREGKVATEAEKTACQYITKGLKHIYEVQVDSENRNQDQARSNRPFYQTMACVLLNTYADKFKEKNPTCITEYTIKKAFEIGNSKMSAWCVDTNGKSNDCVTCTRDTSYVNCTLSVDNSLWTTTKSTGGTCKKDGNNIKEEMDGLFQNNTEITASLTSINNNFCTRIKCVAEKWRWHREKKGNAYPDWLSKFWEPDVKNELGRLSKDIVDKNKATDVDGLCENIKNVHNGMEESNKAACNYIVKGLEHIYKITKGKDSSDHEMVLDNQIFHRTMSCALLNAFADKLEQLKPCSPKAGVEHAFNAGKSLFNQLCTQKNDANCVECTREHNFKGCEIVDTTKKNRKDKVEEKVNELLGKDDNIKKTLSTISSLNKTLCKRAQCVAHTWREIRKTSEGKYPEWNTMWGNQDIGRLLSDLSNAMNNKDATIDNHCENINGTDGTVYKEANRKACQFIVKGLKNIYKIGTTEGDNNPEENKQFNQTISCFLLNVYADILENQNPCKPKEGVNKAFSFTSQIKEGTKCEDDPTCFECTRDTSFKDCKINVKTDRQTIAQRMKGMLNSDGGIKTTLQDLCPKPPSELRERSEEVQEQVPVPAPSATDPDNSPATVPKTAENGQGKCTGRDSLDGGVKLCASVPIGVKDTRPASVDISTPAVARSDDNDLPPGVDISIFKDSRITLDQPPLDPSSGVQLVLRVTRVIQVSLGVLLLVQVVVIPVALVNLMLVQVEGASASGGRLGRKGGGGGKGALKSPQVVGVGNVLKERVDLLTPYLPVIPVFIGISAMTYLLWKYFTRGKRRRRHRREEHLTSYPLEEQFLDHVDDQDDGPHEYTLIKKRRQPRSTPTGRTKRPEKRAGRRGVGRRMIIDIHLEVLDECQRGDTQLAQNDFFEILVREFMGIEFIKEKNVPNVNVPNEEVPSSDSEFRV</sequence>
<dbReference type="Pfam" id="PF12878">
    <property type="entry name" value="SICA_beta"/>
    <property type="match status" value="3"/>
</dbReference>
<gene>
    <name evidence="6" type="ORF">PCOAH_00030120</name>
</gene>
<dbReference type="InterPro" id="IPR024290">
    <property type="entry name" value="SICA_extracell_a"/>
</dbReference>
<dbReference type="Pfam" id="PF12887">
    <property type="entry name" value="SICA_alpha"/>
    <property type="match status" value="1"/>
</dbReference>
<organism evidence="6 7">
    <name type="scientific">Plasmodium coatneyi</name>
    <dbReference type="NCBI Taxonomy" id="208452"/>
    <lineage>
        <taxon>Eukaryota</taxon>
        <taxon>Sar</taxon>
        <taxon>Alveolata</taxon>
        <taxon>Apicomplexa</taxon>
        <taxon>Aconoidasida</taxon>
        <taxon>Haemosporida</taxon>
        <taxon>Plasmodiidae</taxon>
        <taxon>Plasmodium</taxon>
    </lineage>
</organism>
<dbReference type="VEuPathDB" id="PlasmoDB:PCOAH_00030120"/>
<feature type="compositionally biased region" description="Basic residues" evidence="1">
    <location>
        <begin position="1177"/>
        <end position="1189"/>
    </location>
</feature>
<keyword evidence="2" id="KW-0812">Transmembrane</keyword>
<dbReference type="RefSeq" id="XP_019915463.1">
    <property type="nucleotide sequence ID" value="XM_020059814.1"/>
</dbReference>
<feature type="domain" description="Schizont-infected cell agglutination extracellular alpha" evidence="5">
    <location>
        <begin position="1"/>
        <end position="146"/>
    </location>
</feature>
<dbReference type="OrthoDB" id="9945370at2759"/>
<evidence type="ECO:0000259" key="5">
    <source>
        <dbReference type="Pfam" id="PF12887"/>
    </source>
</evidence>
<dbReference type="KEGG" id="pcot:PCOAH_00030120"/>
<feature type="domain" description="Schizont-infected cell agglutination extracellular beta" evidence="3">
    <location>
        <begin position="494"/>
        <end position="667"/>
    </location>
</feature>
<evidence type="ECO:0000256" key="2">
    <source>
        <dbReference type="SAM" id="Phobius"/>
    </source>
</evidence>
<keyword evidence="2" id="KW-1133">Transmembrane helix</keyword>
<feature type="compositionally biased region" description="Basic and acidic residues" evidence="1">
    <location>
        <begin position="220"/>
        <end position="253"/>
    </location>
</feature>
<dbReference type="Pfam" id="PF12879">
    <property type="entry name" value="SICA_C"/>
    <property type="match status" value="1"/>
</dbReference>
<proteinExistence type="predicted"/>
<evidence type="ECO:0000259" key="4">
    <source>
        <dbReference type="Pfam" id="PF12879"/>
    </source>
</evidence>
<dbReference type="AlphaFoldDB" id="A0A1B1E163"/>
<dbReference type="GeneID" id="30909743"/>
<feature type="domain" description="Schizont-infected cell agglutination extracellular beta" evidence="3">
    <location>
        <begin position="706"/>
        <end position="874"/>
    </location>
</feature>
<evidence type="ECO:0000313" key="7">
    <source>
        <dbReference type="Proteomes" id="UP000092716"/>
    </source>
</evidence>
<dbReference type="InterPro" id="IPR024288">
    <property type="entry name" value="SICA_C"/>
</dbReference>
<feature type="domain" description="Schizont-infected cell agglutination C-terminal" evidence="4">
    <location>
        <begin position="1121"/>
        <end position="1249"/>
    </location>
</feature>
<feature type="region of interest" description="Disordered" evidence="1">
    <location>
        <begin position="164"/>
        <end position="264"/>
    </location>
</feature>
<feature type="region of interest" description="Disordered" evidence="1">
    <location>
        <begin position="1151"/>
        <end position="1189"/>
    </location>
</feature>
<evidence type="ECO:0000313" key="6">
    <source>
        <dbReference type="EMBL" id="ANQ08768.1"/>
    </source>
</evidence>
<protein>
    <submittedName>
        <fullName evidence="6">SICA antigen</fullName>
    </submittedName>
</protein>
<feature type="transmembrane region" description="Helical" evidence="2">
    <location>
        <begin position="1102"/>
        <end position="1123"/>
    </location>
</feature>
<dbReference type="Proteomes" id="UP000092716">
    <property type="component" value="Chromosome 10"/>
</dbReference>